<comment type="similarity">
    <text evidence="1">Belongs to the ABC transporter superfamily.</text>
</comment>
<protein>
    <submittedName>
        <fullName evidence="7">OphE</fullName>
    </submittedName>
</protein>
<dbReference type="SMART" id="SM00382">
    <property type="entry name" value="AAA"/>
    <property type="match status" value="1"/>
</dbReference>
<evidence type="ECO:0000256" key="2">
    <source>
        <dbReference type="ARBA" id="ARBA00022448"/>
    </source>
</evidence>
<dbReference type="InterPro" id="IPR027417">
    <property type="entry name" value="P-loop_NTPase"/>
</dbReference>
<feature type="compositionally biased region" description="Polar residues" evidence="5">
    <location>
        <begin position="248"/>
        <end position="263"/>
    </location>
</feature>
<evidence type="ECO:0000259" key="6">
    <source>
        <dbReference type="PROSITE" id="PS50893"/>
    </source>
</evidence>
<dbReference type="InterPro" id="IPR003593">
    <property type="entry name" value="AAA+_ATPase"/>
</dbReference>
<keyword evidence="2" id="KW-0813">Transport</keyword>
<dbReference type="PANTHER" id="PTHR43776">
    <property type="entry name" value="TRANSPORT ATP-BINDING PROTEIN"/>
    <property type="match status" value="1"/>
</dbReference>
<keyword evidence="3" id="KW-0547">Nucleotide-binding</keyword>
<reference evidence="7" key="3">
    <citation type="submission" date="2000-03" db="EMBL/GenBank/DDBJ databases">
        <title>Octopine-type Ti plasmid sequence.</title>
        <authorList>
            <person name="Winans S.C."/>
            <person name="Zhu J."/>
            <person name="Oger P.M."/>
            <person name="Schrammeijer B."/>
            <person name="Hooykaas P.J."/>
            <person name="Farrand S.K."/>
        </authorList>
    </citation>
    <scope>NUCLEOTIDE SEQUENCE</scope>
    <source>
        <plasmid evidence="7">Ti</plasmid>
    </source>
</reference>
<dbReference type="Pfam" id="PF00005">
    <property type="entry name" value="ABC_tran"/>
    <property type="match status" value="1"/>
</dbReference>
<proteinExistence type="inferred from homology"/>
<name>Q44376_AGRTU</name>
<gene>
    <name evidence="7" type="primary">ophE</name>
</gene>
<feature type="region of interest" description="Disordered" evidence="5">
    <location>
        <begin position="248"/>
        <end position="272"/>
    </location>
</feature>
<evidence type="ECO:0000256" key="3">
    <source>
        <dbReference type="ARBA" id="ARBA00022741"/>
    </source>
</evidence>
<dbReference type="CDD" id="cd03257">
    <property type="entry name" value="ABC_NikE_OppD_transporters"/>
    <property type="match status" value="1"/>
</dbReference>
<dbReference type="GO" id="GO:0016887">
    <property type="term" value="F:ATP hydrolysis activity"/>
    <property type="evidence" value="ECO:0007669"/>
    <property type="project" value="InterPro"/>
</dbReference>
<dbReference type="GO" id="GO:0055085">
    <property type="term" value="P:transmembrane transport"/>
    <property type="evidence" value="ECO:0007669"/>
    <property type="project" value="UniProtKB-ARBA"/>
</dbReference>
<dbReference type="PIR" id="S77576">
    <property type="entry name" value="S77576"/>
</dbReference>
<dbReference type="GO" id="GO:0005524">
    <property type="term" value="F:ATP binding"/>
    <property type="evidence" value="ECO:0007669"/>
    <property type="project" value="UniProtKB-KW"/>
</dbReference>
<dbReference type="Gene3D" id="3.40.50.300">
    <property type="entry name" value="P-loop containing nucleotide triphosphate hydrolases"/>
    <property type="match status" value="1"/>
</dbReference>
<dbReference type="EMBL" id="AF242881">
    <property type="protein sequence ID" value="AAC44512.1"/>
    <property type="molecule type" value="Genomic_DNA"/>
</dbReference>
<reference evidence="7" key="2">
    <citation type="journal article" date="1996" name="Mol. Microbiol.">
        <title>Localization of OccR-activated and TraR-activated promoters that express two ABC-type permeases and the traR gene of Ti plasmid pTiR10.</title>
        <authorList>
            <person name="Fuqua C."/>
            <person name="Winans S.C."/>
        </authorList>
    </citation>
    <scope>NUCLEOTIDE SEQUENCE</scope>
    <source>
        <plasmid evidence="7">Ti</plasmid>
    </source>
</reference>
<dbReference type="SUPFAM" id="SSF52540">
    <property type="entry name" value="P-loop containing nucleoside triphosphate hydrolases"/>
    <property type="match status" value="1"/>
</dbReference>
<dbReference type="PROSITE" id="PS00211">
    <property type="entry name" value="ABC_TRANSPORTER_1"/>
    <property type="match status" value="1"/>
</dbReference>
<sequence length="272" mass="29324">MRVVGLGTLSSSFGKLRLDIKACQRSYAMFPSPLGSGETVALVGKSGSGKSTLGRVVNGLQRPTSGTIVFDGRPLAASIHNRPLNDRRAIQTIHQTPDTALNPRQKISEILGRPLSFYEKLGGRNRVSRVEEMLEQVELGRELANRFPGELSGGQKQRVVIARALAARPAILICDEPTSSLDALVADVLSLLMRLQVSDGIRCLFITHDLNVVGAVATRVIELAQGEVVERNCRHQLVQLSAPTRNLKNSCHQAGQPSTAAETSNEEATDTA</sequence>
<evidence type="ECO:0000256" key="4">
    <source>
        <dbReference type="ARBA" id="ARBA00022840"/>
    </source>
</evidence>
<feature type="domain" description="ABC transporter" evidence="6">
    <location>
        <begin position="1"/>
        <end position="250"/>
    </location>
</feature>
<evidence type="ECO:0000313" key="7">
    <source>
        <dbReference type="EMBL" id="AAC44512.1"/>
    </source>
</evidence>
<keyword evidence="4" id="KW-0067">ATP-binding</keyword>
<keyword evidence="7" id="KW-0614">Plasmid</keyword>
<dbReference type="InterPro" id="IPR003439">
    <property type="entry name" value="ABC_transporter-like_ATP-bd"/>
</dbReference>
<evidence type="ECO:0000256" key="5">
    <source>
        <dbReference type="SAM" id="MobiDB-lite"/>
    </source>
</evidence>
<dbReference type="InterPro" id="IPR017871">
    <property type="entry name" value="ABC_transporter-like_CS"/>
</dbReference>
<evidence type="ECO:0000256" key="1">
    <source>
        <dbReference type="ARBA" id="ARBA00005417"/>
    </source>
</evidence>
<dbReference type="PROSITE" id="PS50893">
    <property type="entry name" value="ABC_TRANSPORTER_2"/>
    <property type="match status" value="1"/>
</dbReference>
<dbReference type="AlphaFoldDB" id="Q44376"/>
<dbReference type="InterPro" id="IPR050319">
    <property type="entry name" value="ABC_transp_ATP-bind"/>
</dbReference>
<geneLocation type="plasmid" evidence="7">
    <name>Ti</name>
</geneLocation>
<reference evidence="7" key="1">
    <citation type="journal article" date="1996" name="J. Bacteriol.">
        <title>The conjugal transfer system of Agrobacterium tumefaciens octopine-type Ti plasmids is closely related to the transfer system of an IncP plasmid and distantly related to Ti plasmid vir genes.</title>
        <authorList>
            <person name="Alt-Morbe J."/>
            <person name="Stryker J.L."/>
            <person name="Fuqua C."/>
            <person name="Li P.L."/>
            <person name="Farrand S.K."/>
            <person name="Winans S.C."/>
        </authorList>
    </citation>
    <scope>NUCLEOTIDE SEQUENCE</scope>
    <source>
        <plasmid evidence="7">Ti</plasmid>
    </source>
</reference>
<accession>Q44376</accession>
<organism evidence="7">
    <name type="scientific">Agrobacterium tumefaciens</name>
    <dbReference type="NCBI Taxonomy" id="358"/>
    <lineage>
        <taxon>Bacteria</taxon>
        <taxon>Pseudomonadati</taxon>
        <taxon>Pseudomonadota</taxon>
        <taxon>Alphaproteobacteria</taxon>
        <taxon>Hyphomicrobiales</taxon>
        <taxon>Rhizobiaceae</taxon>
        <taxon>Rhizobium/Agrobacterium group</taxon>
        <taxon>Agrobacterium</taxon>
        <taxon>Agrobacterium tumefaciens complex</taxon>
    </lineage>
</organism>